<accession>A0A9Q0S1D7</accession>
<dbReference type="FunFam" id="3.40.50.300:FF:000064">
    <property type="entry name" value="Septin 4"/>
    <property type="match status" value="1"/>
</dbReference>
<dbReference type="GO" id="GO:0005737">
    <property type="term" value="C:cytoplasm"/>
    <property type="evidence" value="ECO:0007669"/>
    <property type="project" value="UniProtKB-SubCell"/>
</dbReference>
<dbReference type="SUPFAM" id="SSF52540">
    <property type="entry name" value="P-loop containing nucleoside triphosphate hydrolases"/>
    <property type="match status" value="1"/>
</dbReference>
<proteinExistence type="inferred from homology"/>
<evidence type="ECO:0000256" key="2">
    <source>
        <dbReference type="ARBA" id="ARBA00022490"/>
    </source>
</evidence>
<dbReference type="PANTHER" id="PTHR18884">
    <property type="entry name" value="SEPTIN"/>
    <property type="match status" value="1"/>
</dbReference>
<dbReference type="PROSITE" id="PS51719">
    <property type="entry name" value="G_SEPTIN"/>
    <property type="match status" value="1"/>
</dbReference>
<keyword evidence="4 8" id="KW-0547">Nucleotide-binding</keyword>
<keyword evidence="3" id="KW-0132">Cell division</keyword>
<dbReference type="Pfam" id="PF00735">
    <property type="entry name" value="Septin"/>
    <property type="match status" value="1"/>
</dbReference>
<name>A0A9Q0S1D7_9DIPT</name>
<dbReference type="InterPro" id="IPR030379">
    <property type="entry name" value="G_SEPTIN_dom"/>
</dbReference>
<reference evidence="10" key="1">
    <citation type="submission" date="2022-07" db="EMBL/GenBank/DDBJ databases">
        <authorList>
            <person name="Trinca V."/>
            <person name="Uliana J.V.C."/>
            <person name="Torres T.T."/>
            <person name="Ward R.J."/>
            <person name="Monesi N."/>
        </authorList>
    </citation>
    <scope>NUCLEOTIDE SEQUENCE</scope>
    <source>
        <strain evidence="10">HSMRA1968</strain>
        <tissue evidence="10">Whole embryos</tissue>
    </source>
</reference>
<dbReference type="EMBL" id="WJQU01000003">
    <property type="protein sequence ID" value="KAJ6640261.1"/>
    <property type="molecule type" value="Genomic_DNA"/>
</dbReference>
<comment type="subcellular location">
    <subcellularLocation>
        <location evidence="1">Cytoplasm</location>
    </subcellularLocation>
</comment>
<dbReference type="InterPro" id="IPR016491">
    <property type="entry name" value="Septin"/>
</dbReference>
<evidence type="ECO:0000256" key="3">
    <source>
        <dbReference type="ARBA" id="ARBA00022618"/>
    </source>
</evidence>
<dbReference type="GO" id="GO:0005525">
    <property type="term" value="F:GTP binding"/>
    <property type="evidence" value="ECO:0007669"/>
    <property type="project" value="UniProtKB-UniRule"/>
</dbReference>
<dbReference type="AlphaFoldDB" id="A0A9Q0S1D7"/>
<comment type="similarity">
    <text evidence="7 8">Belongs to the TRAFAC class TrmE-Era-EngA-EngB-Septin-like GTPase superfamily. Septin GTPase family.</text>
</comment>
<evidence type="ECO:0000259" key="9">
    <source>
        <dbReference type="PROSITE" id="PS51719"/>
    </source>
</evidence>
<keyword evidence="5 8" id="KW-0342">GTP-binding</keyword>
<evidence type="ECO:0000256" key="8">
    <source>
        <dbReference type="RuleBase" id="RU004560"/>
    </source>
</evidence>
<protein>
    <recommendedName>
        <fullName evidence="7">Septin</fullName>
    </recommendedName>
</protein>
<evidence type="ECO:0000256" key="1">
    <source>
        <dbReference type="ARBA" id="ARBA00004496"/>
    </source>
</evidence>
<keyword evidence="11" id="KW-1185">Reference proteome</keyword>
<dbReference type="PIRSF" id="PIRSF006698">
    <property type="entry name" value="Septin"/>
    <property type="match status" value="1"/>
</dbReference>
<comment type="caution">
    <text evidence="10">The sequence shown here is derived from an EMBL/GenBank/DDBJ whole genome shotgun (WGS) entry which is preliminary data.</text>
</comment>
<evidence type="ECO:0000256" key="7">
    <source>
        <dbReference type="PIRNR" id="PIRNR006698"/>
    </source>
</evidence>
<dbReference type="Gene3D" id="3.40.50.300">
    <property type="entry name" value="P-loop containing nucleotide triphosphate hydrolases"/>
    <property type="match status" value="1"/>
</dbReference>
<evidence type="ECO:0000256" key="6">
    <source>
        <dbReference type="ARBA" id="ARBA00023306"/>
    </source>
</evidence>
<dbReference type="Proteomes" id="UP001151699">
    <property type="component" value="Chromosome X"/>
</dbReference>
<evidence type="ECO:0000313" key="10">
    <source>
        <dbReference type="EMBL" id="KAJ6640261.1"/>
    </source>
</evidence>
<evidence type="ECO:0000256" key="4">
    <source>
        <dbReference type="ARBA" id="ARBA00022741"/>
    </source>
</evidence>
<evidence type="ECO:0000256" key="5">
    <source>
        <dbReference type="ARBA" id="ARBA00023134"/>
    </source>
</evidence>
<dbReference type="GO" id="GO:0051301">
    <property type="term" value="P:cell division"/>
    <property type="evidence" value="ECO:0007669"/>
    <property type="project" value="UniProtKB-KW"/>
</dbReference>
<dbReference type="CDD" id="cd01850">
    <property type="entry name" value="CDC_Septin"/>
    <property type="match status" value="1"/>
</dbReference>
<dbReference type="OrthoDB" id="416553at2759"/>
<feature type="domain" description="Septin-type G" evidence="9">
    <location>
        <begin position="31"/>
        <end position="304"/>
    </location>
</feature>
<dbReference type="InterPro" id="IPR027417">
    <property type="entry name" value="P-loop_NTPase"/>
</dbReference>
<evidence type="ECO:0000313" key="11">
    <source>
        <dbReference type="Proteomes" id="UP001151699"/>
    </source>
</evidence>
<sequence>MAGYRQNSDGNRDYIGFATLPEQVHRKSVKRGFEFTLMVVGESGLGKSTLVNSLFLGDLYKNRAVPSAADRIDKTTKIEKKTMDIEERGIRLRLSIVDTPGFGDAVNSEDSFRVCTAYIDEQFRQYFTDESGLNRRNIQDNRVHCCLYFVPPYGHSLRQMDLDLIRRLHKKVNIVLVIGKADALTTTEIRKLKESILQDLENQSIQLYQFPECDSDEDEDFKQQDRELKASIPFAVVGSNTIIEVAGKKVRGRQYPWGVVDVENPNHSDFIKLRTMLISTHMQDLKDTTQDVHYENFRAQCISQLSCTLRERGKLKRESISSHNDTSITETDRLLLQKDEEIRRMQDMLTQMQEKLKATAIMELKKNDNVIDV</sequence>
<keyword evidence="6" id="KW-0131">Cell cycle</keyword>
<organism evidence="10 11">
    <name type="scientific">Pseudolycoriella hygida</name>
    <dbReference type="NCBI Taxonomy" id="35572"/>
    <lineage>
        <taxon>Eukaryota</taxon>
        <taxon>Metazoa</taxon>
        <taxon>Ecdysozoa</taxon>
        <taxon>Arthropoda</taxon>
        <taxon>Hexapoda</taxon>
        <taxon>Insecta</taxon>
        <taxon>Pterygota</taxon>
        <taxon>Neoptera</taxon>
        <taxon>Endopterygota</taxon>
        <taxon>Diptera</taxon>
        <taxon>Nematocera</taxon>
        <taxon>Sciaroidea</taxon>
        <taxon>Sciaridae</taxon>
        <taxon>Pseudolycoriella</taxon>
    </lineage>
</organism>
<gene>
    <name evidence="10" type="primary">SEPTIN5</name>
    <name evidence="10" type="ORF">Bhyg_13011</name>
</gene>
<keyword evidence="2" id="KW-0963">Cytoplasm</keyword>